<proteinExistence type="inferred from homology"/>
<evidence type="ECO:0000256" key="3">
    <source>
        <dbReference type="ARBA" id="ARBA00013081"/>
    </source>
</evidence>
<evidence type="ECO:0000256" key="4">
    <source>
        <dbReference type="ARBA" id="ARBA00022723"/>
    </source>
</evidence>
<dbReference type="GO" id="GO:0004722">
    <property type="term" value="F:protein serine/threonine phosphatase activity"/>
    <property type="evidence" value="ECO:0007669"/>
    <property type="project" value="UniProtKB-EC"/>
</dbReference>
<accession>A0A3P7RFA0</accession>
<gene>
    <name evidence="10" type="ORF">DILT_LOCUS18753</name>
</gene>
<dbReference type="EC" id="3.1.3.16" evidence="3"/>
<dbReference type="CDD" id="cd00143">
    <property type="entry name" value="PP2Cc"/>
    <property type="match status" value="1"/>
</dbReference>
<evidence type="ECO:0000256" key="7">
    <source>
        <dbReference type="ARBA" id="ARBA00022912"/>
    </source>
</evidence>
<dbReference type="OrthoDB" id="10264738at2759"/>
<dbReference type="Gene3D" id="3.60.40.10">
    <property type="entry name" value="PPM-type phosphatase domain"/>
    <property type="match status" value="1"/>
</dbReference>
<dbReference type="PROSITE" id="PS51746">
    <property type="entry name" value="PPM_2"/>
    <property type="match status" value="1"/>
</dbReference>
<evidence type="ECO:0000313" key="11">
    <source>
        <dbReference type="Proteomes" id="UP000281553"/>
    </source>
</evidence>
<reference evidence="10 11" key="1">
    <citation type="submission" date="2018-11" db="EMBL/GenBank/DDBJ databases">
        <authorList>
            <consortium name="Pathogen Informatics"/>
        </authorList>
    </citation>
    <scope>NUCLEOTIDE SEQUENCE [LARGE SCALE GENOMIC DNA]</scope>
</reference>
<dbReference type="GO" id="GO:0046872">
    <property type="term" value="F:metal ion binding"/>
    <property type="evidence" value="ECO:0007669"/>
    <property type="project" value="UniProtKB-KW"/>
</dbReference>
<evidence type="ECO:0000259" key="9">
    <source>
        <dbReference type="PROSITE" id="PS51746"/>
    </source>
</evidence>
<dbReference type="Pfam" id="PF00481">
    <property type="entry name" value="PP2C"/>
    <property type="match status" value="1"/>
</dbReference>
<keyword evidence="7" id="KW-0904">Protein phosphatase</keyword>
<evidence type="ECO:0000256" key="5">
    <source>
        <dbReference type="ARBA" id="ARBA00022801"/>
    </source>
</evidence>
<evidence type="ECO:0000313" key="10">
    <source>
        <dbReference type="EMBL" id="VDN42162.1"/>
    </source>
</evidence>
<dbReference type="EMBL" id="UYRU01103813">
    <property type="protein sequence ID" value="VDN42162.1"/>
    <property type="molecule type" value="Genomic_DNA"/>
</dbReference>
<keyword evidence="4" id="KW-0479">Metal-binding</keyword>
<protein>
    <recommendedName>
        <fullName evidence="3">protein-serine/threonine phosphatase</fullName>
        <ecNumber evidence="3">3.1.3.16</ecNumber>
    </recommendedName>
</protein>
<keyword evidence="8" id="KW-0464">Manganese</keyword>
<keyword evidence="6" id="KW-0460">Magnesium</keyword>
<evidence type="ECO:0000256" key="2">
    <source>
        <dbReference type="ARBA" id="ARBA00006702"/>
    </source>
</evidence>
<evidence type="ECO:0000256" key="8">
    <source>
        <dbReference type="ARBA" id="ARBA00023211"/>
    </source>
</evidence>
<name>A0A3P7RFA0_DIBLA</name>
<dbReference type="PANTHER" id="PTHR13832:SF803">
    <property type="entry name" value="PROTEIN PHOSPHATASE 1G"/>
    <property type="match status" value="1"/>
</dbReference>
<evidence type="ECO:0000256" key="6">
    <source>
        <dbReference type="ARBA" id="ARBA00022842"/>
    </source>
</evidence>
<keyword evidence="11" id="KW-1185">Reference proteome</keyword>
<dbReference type="SUPFAM" id="SSF81606">
    <property type="entry name" value="PP2C-like"/>
    <property type="match status" value="1"/>
</dbReference>
<dbReference type="PANTHER" id="PTHR13832">
    <property type="entry name" value="PROTEIN PHOSPHATASE 2C"/>
    <property type="match status" value="1"/>
</dbReference>
<dbReference type="InterPro" id="IPR015655">
    <property type="entry name" value="PP2C"/>
</dbReference>
<evidence type="ECO:0000256" key="1">
    <source>
        <dbReference type="ARBA" id="ARBA00001936"/>
    </source>
</evidence>
<feature type="domain" description="PPM-type phosphatase" evidence="9">
    <location>
        <begin position="1"/>
        <end position="83"/>
    </location>
</feature>
<dbReference type="InterPro" id="IPR001932">
    <property type="entry name" value="PPM-type_phosphatase-like_dom"/>
</dbReference>
<keyword evidence="5" id="KW-0378">Hydrolase</keyword>
<organism evidence="10 11">
    <name type="scientific">Dibothriocephalus latus</name>
    <name type="common">Fish tapeworm</name>
    <name type="synonym">Diphyllobothrium latum</name>
    <dbReference type="NCBI Taxonomy" id="60516"/>
    <lineage>
        <taxon>Eukaryota</taxon>
        <taxon>Metazoa</taxon>
        <taxon>Spiralia</taxon>
        <taxon>Lophotrochozoa</taxon>
        <taxon>Platyhelminthes</taxon>
        <taxon>Cestoda</taxon>
        <taxon>Eucestoda</taxon>
        <taxon>Diphyllobothriidea</taxon>
        <taxon>Diphyllobothriidae</taxon>
        <taxon>Dibothriocephalus</taxon>
    </lineage>
</organism>
<dbReference type="Proteomes" id="UP000281553">
    <property type="component" value="Unassembled WGS sequence"/>
</dbReference>
<dbReference type="AlphaFoldDB" id="A0A3P7RFA0"/>
<comment type="cofactor">
    <cofactor evidence="1">
        <name>Mn(2+)</name>
        <dbReference type="ChEBI" id="CHEBI:29035"/>
    </cofactor>
</comment>
<comment type="similarity">
    <text evidence="2">Belongs to the PP2C family.</text>
</comment>
<sequence length="83" mass="8854">MTDGEQRRVYLYVANAGDSRAVLCRARAAVDLSTDHKPEDAEEKARIVAAGGTVTADGRVNDGLNLSRALGDHTYKNPAQLAV</sequence>
<dbReference type="InterPro" id="IPR036457">
    <property type="entry name" value="PPM-type-like_dom_sf"/>
</dbReference>